<evidence type="ECO:0000313" key="1">
    <source>
        <dbReference type="EMBL" id="ACS80196.1"/>
    </source>
</evidence>
<dbReference type="AlphaFoldDB" id="C6BVZ3"/>
<dbReference type="Proteomes" id="UP000002601">
    <property type="component" value="Chromosome"/>
</dbReference>
<dbReference type="OrthoDB" id="5459062at2"/>
<gene>
    <name evidence="1" type="ordered locus">Desal_2137</name>
</gene>
<dbReference type="eggNOG" id="ENOG503224Q">
    <property type="taxonomic scope" value="Bacteria"/>
</dbReference>
<reference evidence="1 2" key="1">
    <citation type="submission" date="2009-06" db="EMBL/GenBank/DDBJ databases">
        <title>Complete sequence of Desulfovibrio salexigens DSM 2638.</title>
        <authorList>
            <consortium name="US DOE Joint Genome Institute"/>
            <person name="Lucas S."/>
            <person name="Copeland A."/>
            <person name="Lapidus A."/>
            <person name="Glavina del Rio T."/>
            <person name="Tice H."/>
            <person name="Bruce D."/>
            <person name="Goodwin L."/>
            <person name="Pitluck S."/>
            <person name="Munk A.C."/>
            <person name="Brettin T."/>
            <person name="Detter J.C."/>
            <person name="Han C."/>
            <person name="Tapia R."/>
            <person name="Larimer F."/>
            <person name="Land M."/>
            <person name="Hauser L."/>
            <person name="Kyrpides N."/>
            <person name="Anderson I."/>
            <person name="Wall J.D."/>
            <person name="Arkin A.P."/>
            <person name="Dehal P."/>
            <person name="Chivian D."/>
            <person name="Giles B."/>
            <person name="Hazen T.C."/>
        </authorList>
    </citation>
    <scope>NUCLEOTIDE SEQUENCE [LARGE SCALE GENOMIC DNA]</scope>
    <source>
        <strain evidence="2">ATCC 14822 / DSM 2638 / NCIMB 8403 / VKM B-1763</strain>
    </source>
</reference>
<dbReference type="HOGENOM" id="CLU_2600294_0_0_7"/>
<dbReference type="EMBL" id="CP001649">
    <property type="protein sequence ID" value="ACS80196.1"/>
    <property type="molecule type" value="Genomic_DNA"/>
</dbReference>
<dbReference type="RefSeq" id="WP_015852012.1">
    <property type="nucleotide sequence ID" value="NC_012881.1"/>
</dbReference>
<protein>
    <submittedName>
        <fullName evidence="1">Uncharacterized protein</fullName>
    </submittedName>
</protein>
<organism evidence="1 2">
    <name type="scientific">Maridesulfovibrio salexigens (strain ATCC 14822 / DSM 2638 / NCIMB 8403 / VKM B-1763)</name>
    <name type="common">Desulfovibrio salexigens</name>
    <dbReference type="NCBI Taxonomy" id="526222"/>
    <lineage>
        <taxon>Bacteria</taxon>
        <taxon>Pseudomonadati</taxon>
        <taxon>Thermodesulfobacteriota</taxon>
        <taxon>Desulfovibrionia</taxon>
        <taxon>Desulfovibrionales</taxon>
        <taxon>Desulfovibrionaceae</taxon>
        <taxon>Maridesulfovibrio</taxon>
    </lineage>
</organism>
<name>C6BVZ3_MARSD</name>
<sequence>MNSDELCHHVSDMMSACSSLGVLRDYFEKMDMMGEAFMIEAIRRTISDSANAFDEYDMKVQMAKKRDGKPAAVLELVRR</sequence>
<keyword evidence="2" id="KW-1185">Reference proteome</keyword>
<evidence type="ECO:0000313" key="2">
    <source>
        <dbReference type="Proteomes" id="UP000002601"/>
    </source>
</evidence>
<dbReference type="KEGG" id="dsa:Desal_2137"/>
<proteinExistence type="predicted"/>
<accession>C6BVZ3</accession>
<dbReference type="STRING" id="526222.Desal_2137"/>